<protein>
    <recommendedName>
        <fullName evidence="3">WG repeat protein</fullName>
    </recommendedName>
</protein>
<dbReference type="InterPro" id="IPR032774">
    <property type="entry name" value="WG_beta_rep"/>
</dbReference>
<organism evidence="1 2">
    <name type="scientific">Aquaticitalea lipolytica</name>
    <dbReference type="NCBI Taxonomy" id="1247562"/>
    <lineage>
        <taxon>Bacteria</taxon>
        <taxon>Pseudomonadati</taxon>
        <taxon>Bacteroidota</taxon>
        <taxon>Flavobacteriia</taxon>
        <taxon>Flavobacteriales</taxon>
        <taxon>Flavobacteriaceae</taxon>
        <taxon>Aquaticitalea</taxon>
    </lineage>
</organism>
<proteinExistence type="predicted"/>
<sequence length="432" mass="49720">MKKIFLLILIISANVFGQKKVGNDIFKMEFLRTMTNLNGNSNDYYTDLVERSMFSKKDSLKYGFLNSKGKEIIGPKYTYASDFYNGKSNIIKDSIPGILLENGKETLFTEYNATYWYKGNLGIAIKEKKYGFIDTNGKIIIDLKYEDAFPFYQGYASVKENGRWNYIDENGTKIFTDSLTFSYRPIIDNKAVFMLDSIKVEKNKSMITENGSRTFVEFLNKTGHIQLKEGLIDTNGKIILNPIYDEISGYYQNEYMRVRNNGKTGIIDEQGKVVIPIEYEDISDLKDGLFLAKKSNKYGMINTKEEIVIPFEYSKIRFFNEGLALVILNGKAGYINKENEMIIEPNYKFNFMGDFNNGLAAVRKGDKYGYINNKNEIIIPIIYDSALPFKENKAIVKKDGISFIINTNGEEIKNISEPYLWLDRDNLIRFAK</sequence>
<evidence type="ECO:0000313" key="1">
    <source>
        <dbReference type="EMBL" id="GFZ92256.1"/>
    </source>
</evidence>
<dbReference type="PANTHER" id="PTHR37841:SF1">
    <property type="entry name" value="DUF3298 DOMAIN-CONTAINING PROTEIN"/>
    <property type="match status" value="1"/>
</dbReference>
<dbReference type="PANTHER" id="PTHR37841">
    <property type="entry name" value="GLR2918 PROTEIN"/>
    <property type="match status" value="1"/>
</dbReference>
<accession>A0A8J2TU17</accession>
<comment type="caution">
    <text evidence="1">The sequence shown here is derived from an EMBL/GenBank/DDBJ whole genome shotgun (WGS) entry which is preliminary data.</text>
</comment>
<dbReference type="RefSeq" id="WP_188606735.1">
    <property type="nucleotide sequence ID" value="NZ_BMIC01000006.1"/>
</dbReference>
<dbReference type="AlphaFoldDB" id="A0A8J2TU17"/>
<dbReference type="SUPFAM" id="SSF69360">
    <property type="entry name" value="Cell wall binding repeat"/>
    <property type="match status" value="1"/>
</dbReference>
<reference evidence="1 2" key="1">
    <citation type="journal article" date="2014" name="Int. J. Syst. Evol. Microbiol.">
        <title>Complete genome sequence of Corynebacterium casei LMG S-19264T (=DSM 44701T), isolated from a smear-ripened cheese.</title>
        <authorList>
            <consortium name="US DOE Joint Genome Institute (JGI-PGF)"/>
            <person name="Walter F."/>
            <person name="Albersmeier A."/>
            <person name="Kalinowski J."/>
            <person name="Ruckert C."/>
        </authorList>
    </citation>
    <scope>NUCLEOTIDE SEQUENCE [LARGE SCALE GENOMIC DNA]</scope>
    <source>
        <strain evidence="1 2">CGMCC 1.15295</strain>
    </source>
</reference>
<name>A0A8J2TU17_9FLAO</name>
<dbReference type="EMBL" id="BMIC01000006">
    <property type="protein sequence ID" value="GFZ92256.1"/>
    <property type="molecule type" value="Genomic_DNA"/>
</dbReference>
<keyword evidence="2" id="KW-1185">Reference proteome</keyword>
<evidence type="ECO:0000313" key="2">
    <source>
        <dbReference type="Proteomes" id="UP000598120"/>
    </source>
</evidence>
<dbReference type="Proteomes" id="UP000598120">
    <property type="component" value="Unassembled WGS sequence"/>
</dbReference>
<dbReference type="Pfam" id="PF14903">
    <property type="entry name" value="WG_beta_rep"/>
    <property type="match status" value="5"/>
</dbReference>
<gene>
    <name evidence="1" type="ORF">GCM10011531_25060</name>
</gene>
<evidence type="ECO:0008006" key="3">
    <source>
        <dbReference type="Google" id="ProtNLM"/>
    </source>
</evidence>